<gene>
    <name evidence="1" type="ORF">K1718_20700</name>
</gene>
<dbReference type="EMBL" id="CP120863">
    <property type="protein sequence ID" value="WFE88564.1"/>
    <property type="molecule type" value="Genomic_DNA"/>
</dbReference>
<dbReference type="Gene3D" id="3.30.200.20">
    <property type="entry name" value="Phosphorylase Kinase, domain 1"/>
    <property type="match status" value="1"/>
</dbReference>
<dbReference type="SUPFAM" id="SSF56112">
    <property type="entry name" value="Protein kinase-like (PK-like)"/>
    <property type="match status" value="1"/>
</dbReference>
<keyword evidence="2" id="KW-1185">Reference proteome</keyword>
<protein>
    <submittedName>
        <fullName evidence="1">Phosphotransferase</fullName>
    </submittedName>
</protein>
<dbReference type="Pfam" id="PF01633">
    <property type="entry name" value="Choline_kinase"/>
    <property type="match status" value="1"/>
</dbReference>
<evidence type="ECO:0000313" key="1">
    <source>
        <dbReference type="EMBL" id="WFE88564.1"/>
    </source>
</evidence>
<reference evidence="1 2" key="1">
    <citation type="submission" date="2023-03" db="EMBL/GenBank/DDBJ databases">
        <title>Roseibium porphyridii sp. nov. and Roseibium rhodosorbium sp. nov. isolated from marine algae, Porphyridium cruentum and Rhodosorus marinus, respectively.</title>
        <authorList>
            <person name="Lee M.W."/>
            <person name="Choi B.J."/>
            <person name="Lee J.K."/>
            <person name="Choi D.G."/>
            <person name="Baek J.H."/>
            <person name="Bayburt H."/>
            <person name="Kim J.M."/>
            <person name="Han D.M."/>
            <person name="Kim K.H."/>
            <person name="Jeon C.O."/>
        </authorList>
    </citation>
    <scope>NUCLEOTIDE SEQUENCE [LARGE SCALE GENOMIC DNA]</scope>
    <source>
        <strain evidence="1 2">KMA01</strain>
    </source>
</reference>
<dbReference type="PANTHER" id="PTHR22603:SF66">
    <property type="entry name" value="ETHANOLAMINE KINASE"/>
    <property type="match status" value="1"/>
</dbReference>
<proteinExistence type="predicted"/>
<evidence type="ECO:0000313" key="2">
    <source>
        <dbReference type="Proteomes" id="UP001209803"/>
    </source>
</evidence>
<dbReference type="RefSeq" id="WP_265680987.1">
    <property type="nucleotide sequence ID" value="NZ_CP120863.1"/>
</dbReference>
<dbReference type="Proteomes" id="UP001209803">
    <property type="component" value="Chromosome"/>
</dbReference>
<organism evidence="1 2">
    <name type="scientific">Roseibium porphyridii</name>
    <dbReference type="NCBI Taxonomy" id="2866279"/>
    <lineage>
        <taxon>Bacteria</taxon>
        <taxon>Pseudomonadati</taxon>
        <taxon>Pseudomonadota</taxon>
        <taxon>Alphaproteobacteria</taxon>
        <taxon>Hyphomicrobiales</taxon>
        <taxon>Stappiaceae</taxon>
        <taxon>Roseibium</taxon>
    </lineage>
</organism>
<dbReference type="CDD" id="cd05151">
    <property type="entry name" value="ChoK-like"/>
    <property type="match status" value="1"/>
</dbReference>
<accession>A0ABY8F1C4</accession>
<sequence length="292" mass="33066">MIEQPLEIILDLPCWSGPIDPEPLSGGITNTSYKVKDGGRTFVARIGGDIPVHQIMRFNDIAASRAAFDAGLSPAVHYAQDNAIVLDFIEGRTLAVDDLQDPMMLQRAVDLLRRCHHDVPRFLKGPVMAFWVFHILRNYDRILRDDGSKYVPMLPELQWQASHLEETIGLIQMVFSHNDLLAANLINDGIRLWLIDWDYAGFNSPLFDLAGLASNNSLSPEQEALALEIYYGHSPDGLLVRRYHAMKCAALMREAMWSMVSEHHSEIDFDFAAYAEENLSRYQTAFRTFEGL</sequence>
<dbReference type="InterPro" id="IPR011009">
    <property type="entry name" value="Kinase-like_dom_sf"/>
</dbReference>
<dbReference type="PANTHER" id="PTHR22603">
    <property type="entry name" value="CHOLINE/ETHANOALAMINE KINASE"/>
    <property type="match status" value="1"/>
</dbReference>
<name>A0ABY8F1C4_9HYPH</name>
<dbReference type="Gene3D" id="3.90.1200.10">
    <property type="match status" value="1"/>
</dbReference>